<sequence>MVTKFAWPEIELRLHELRLCADDLKERFPEEDQFFPRFADLADAAREASNDDCIEDASVRITDILIDLGYVPEHERQH</sequence>
<dbReference type="Proteomes" id="UP001317822">
    <property type="component" value="Chromosome"/>
</dbReference>
<dbReference type="RefSeq" id="WP_281778660.1">
    <property type="nucleotide sequence ID" value="NZ_AP027041.1"/>
</dbReference>
<proteinExistence type="predicted"/>
<keyword evidence="2" id="KW-1185">Reference proteome</keyword>
<gene>
    <name evidence="1" type="ORF">LA521A_18710</name>
</gene>
<organism evidence="1 2">
    <name type="scientific">Lysobacter auxotrophicus</name>
    <dbReference type="NCBI Taxonomy" id="2992573"/>
    <lineage>
        <taxon>Bacteria</taxon>
        <taxon>Pseudomonadati</taxon>
        <taxon>Pseudomonadota</taxon>
        <taxon>Gammaproteobacteria</taxon>
        <taxon>Lysobacterales</taxon>
        <taxon>Lysobacteraceae</taxon>
        <taxon>Lysobacter</taxon>
    </lineage>
</organism>
<evidence type="ECO:0000313" key="2">
    <source>
        <dbReference type="Proteomes" id="UP001317822"/>
    </source>
</evidence>
<dbReference type="EMBL" id="AP027041">
    <property type="protein sequence ID" value="BDU16670.1"/>
    <property type="molecule type" value="Genomic_DNA"/>
</dbReference>
<name>A0ABM8DDJ3_9GAMM</name>
<evidence type="ECO:0000313" key="1">
    <source>
        <dbReference type="EMBL" id="BDU16670.1"/>
    </source>
</evidence>
<protein>
    <submittedName>
        <fullName evidence="1">Uncharacterized protein</fullName>
    </submittedName>
</protein>
<reference evidence="1 2" key="1">
    <citation type="journal article" date="2023" name="Int. J. Syst. Evol. Microbiol.">
        <title>Physiological and genomic analyses of cobalamin (vitamin B12)-auxotrophy of Lysobacter auxotrophicus sp. nov., a methionine-auxotrophic chitinolytic bacterium isolated from chitin-treated soil.</title>
        <authorList>
            <person name="Saito A."/>
            <person name="Dohra H."/>
            <person name="Hamada M."/>
            <person name="Moriuchi R."/>
            <person name="Kotsuchibashi Y."/>
            <person name="Mori K."/>
        </authorList>
    </citation>
    <scope>NUCLEOTIDE SEQUENCE [LARGE SCALE GENOMIC DNA]</scope>
    <source>
        <strain evidence="1 2">5-21a</strain>
    </source>
</reference>
<accession>A0ABM8DDJ3</accession>